<reference evidence="2" key="1">
    <citation type="submission" date="2022-10" db="EMBL/GenBank/DDBJ databases">
        <title>Algoriphagus sp. a novel bacteria isolate from halophytes salicornia europaea.</title>
        <authorList>
            <person name="Peng Y."/>
            <person name="Jiang L."/>
            <person name="Lee J."/>
        </authorList>
    </citation>
    <scope>NUCLEOTIDE SEQUENCE</scope>
    <source>
        <strain evidence="2">TR-M5</strain>
    </source>
</reference>
<keyword evidence="3" id="KW-1185">Reference proteome</keyword>
<dbReference type="Proteomes" id="UP001163156">
    <property type="component" value="Chromosome"/>
</dbReference>
<accession>A0ABY6ML75</accession>
<feature type="domain" description="Schlafen AlbA-2" evidence="1">
    <location>
        <begin position="3"/>
        <end position="108"/>
    </location>
</feature>
<dbReference type="Pfam" id="PF04326">
    <property type="entry name" value="SLFN_AlbA_2"/>
    <property type="match status" value="1"/>
</dbReference>
<dbReference type="Gene3D" id="1.10.10.10">
    <property type="entry name" value="Winged helix-like DNA-binding domain superfamily/Winged helix DNA-binding domain"/>
    <property type="match status" value="1"/>
</dbReference>
<organism evidence="2 3">
    <name type="scientific">Algoriphagus halophytocola</name>
    <dbReference type="NCBI Taxonomy" id="2991499"/>
    <lineage>
        <taxon>Bacteria</taxon>
        <taxon>Pseudomonadati</taxon>
        <taxon>Bacteroidota</taxon>
        <taxon>Cytophagia</taxon>
        <taxon>Cytophagales</taxon>
        <taxon>Cyclobacteriaceae</taxon>
        <taxon>Algoriphagus</taxon>
    </lineage>
</organism>
<dbReference type="PANTHER" id="PTHR30595">
    <property type="entry name" value="GLPR-RELATED TRANSCRIPTIONAL REPRESSOR"/>
    <property type="match status" value="1"/>
</dbReference>
<name>A0ABY6ML75_9BACT</name>
<dbReference type="InterPro" id="IPR007421">
    <property type="entry name" value="Schlafen_AlbA_2_dom"/>
</dbReference>
<dbReference type="SUPFAM" id="SSF46785">
    <property type="entry name" value="Winged helix' DNA-binding domain"/>
    <property type="match status" value="1"/>
</dbReference>
<evidence type="ECO:0000313" key="2">
    <source>
        <dbReference type="EMBL" id="UZD22959.1"/>
    </source>
</evidence>
<dbReference type="RefSeq" id="WP_264809484.1">
    <property type="nucleotide sequence ID" value="NZ_CP110226.1"/>
</dbReference>
<gene>
    <name evidence="2" type="ORF">OM944_00390</name>
</gene>
<dbReference type="Gene3D" id="3.30.565.60">
    <property type="match status" value="1"/>
</dbReference>
<proteinExistence type="predicted"/>
<dbReference type="PANTHER" id="PTHR30595:SF6">
    <property type="entry name" value="SCHLAFEN ALBA-2 DOMAIN-CONTAINING PROTEIN"/>
    <property type="match status" value="1"/>
</dbReference>
<dbReference type="Pfam" id="PF13749">
    <property type="entry name" value="HATPase_c_4"/>
    <property type="match status" value="1"/>
</dbReference>
<sequence>MTERQNIEWKQSWHDDYLKWVCGFANAIGGFIYIGMDDDGQVVRLSGYQKLLEDIPNKIRNSMGIICDINLLEENSLKYIEIKVNPYSVPVSLRGRYYYRSGSTKMELTGVELNEFLLKKAGKTWDDVIEEGGSIDDIDAQSIDKFVLDSQVMGRLPDTEGLGTFQILEKLQLVESNKLKRAAFVLFGKDPSRFYPNLEVRIGRFGVDAADLRFQEVVEGNLVKILDQVPIQLNNKFLVRPITFEGMHRIEKDSYPKAAIREMLLNALVHRTYMGAHVQLRVYDDRLTLWNEGTLPQGLSLDDLKIEHQSRPRNPKIAKVCFMAGYIDTWGRGTLKILDACKKAGLPEPDIKETSGGMAFTLYMRKDEITSGEIRNDFGMISERIRKEFGSITHRMENISLVNKDFFQGHFKYFTEYLEENFGISSEKLRKSFGISSTGKLPNISYTLFIIALYPEVTAVQIGKMLDVSDRSVENYFQKLKSEGMIERVGGKKEGSWQIKRSRKQN</sequence>
<dbReference type="InterPro" id="IPR038461">
    <property type="entry name" value="Schlafen_AlbA_2_dom_sf"/>
</dbReference>
<protein>
    <submittedName>
        <fullName evidence="2">DNA binding domain-containing protein</fullName>
    </submittedName>
</protein>
<dbReference type="InterPro" id="IPR036390">
    <property type="entry name" value="WH_DNA-bd_sf"/>
</dbReference>
<dbReference type="InterPro" id="IPR036388">
    <property type="entry name" value="WH-like_DNA-bd_sf"/>
</dbReference>
<evidence type="ECO:0000313" key="3">
    <source>
        <dbReference type="Proteomes" id="UP001163156"/>
    </source>
</evidence>
<dbReference type="InterPro" id="IPR038475">
    <property type="entry name" value="RecG_C_sf"/>
</dbReference>
<dbReference type="EMBL" id="CP110226">
    <property type="protein sequence ID" value="UZD22959.1"/>
    <property type="molecule type" value="Genomic_DNA"/>
</dbReference>
<dbReference type="Gene3D" id="3.30.950.30">
    <property type="entry name" value="Schlafen, AAA domain"/>
    <property type="match status" value="1"/>
</dbReference>
<evidence type="ECO:0000259" key="1">
    <source>
        <dbReference type="Pfam" id="PF04326"/>
    </source>
</evidence>